<feature type="transmembrane region" description="Helical" evidence="1">
    <location>
        <begin position="91"/>
        <end position="108"/>
    </location>
</feature>
<evidence type="ECO:0000313" key="2">
    <source>
        <dbReference type="EMBL" id="OHA08349.1"/>
    </source>
</evidence>
<dbReference type="AlphaFoldDB" id="A0A1G2LC14"/>
<dbReference type="Proteomes" id="UP000178977">
    <property type="component" value="Unassembled WGS sequence"/>
</dbReference>
<accession>A0A1G2LC14</accession>
<evidence type="ECO:0000256" key="1">
    <source>
        <dbReference type="SAM" id="Phobius"/>
    </source>
</evidence>
<protein>
    <submittedName>
        <fullName evidence="2">Uncharacterized protein</fullName>
    </submittedName>
</protein>
<feature type="transmembrane region" description="Helical" evidence="1">
    <location>
        <begin position="12"/>
        <end position="31"/>
    </location>
</feature>
<name>A0A1G2LC14_9BACT</name>
<keyword evidence="1" id="KW-0812">Transmembrane</keyword>
<proteinExistence type="predicted"/>
<dbReference type="EMBL" id="MHQT01000042">
    <property type="protein sequence ID" value="OHA08349.1"/>
    <property type="molecule type" value="Genomic_DNA"/>
</dbReference>
<evidence type="ECO:0000313" key="3">
    <source>
        <dbReference type="Proteomes" id="UP000178977"/>
    </source>
</evidence>
<organism evidence="2 3">
    <name type="scientific">Candidatus Sungbacteria bacterium RIFCSPLOWO2_01_FULL_60_25</name>
    <dbReference type="NCBI Taxonomy" id="1802281"/>
    <lineage>
        <taxon>Bacteria</taxon>
        <taxon>Candidatus Sungiibacteriota</taxon>
    </lineage>
</organism>
<sequence>MPSPTKEEDMIPIRLLLPLVLAVAGVVMMGFSERHLIQYVGLVLYAASLVYAFSVYPASWYVRLSRAARVTILTTAIAATVSAGYHWPHSPLLTVVFGLVIWAGFLVLDP</sequence>
<keyword evidence="1" id="KW-1133">Transmembrane helix</keyword>
<comment type="caution">
    <text evidence="2">The sequence shown here is derived from an EMBL/GenBank/DDBJ whole genome shotgun (WGS) entry which is preliminary data.</text>
</comment>
<reference evidence="2 3" key="1">
    <citation type="journal article" date="2016" name="Nat. Commun.">
        <title>Thousands of microbial genomes shed light on interconnected biogeochemical processes in an aquifer system.</title>
        <authorList>
            <person name="Anantharaman K."/>
            <person name="Brown C.T."/>
            <person name="Hug L.A."/>
            <person name="Sharon I."/>
            <person name="Castelle C.J."/>
            <person name="Probst A.J."/>
            <person name="Thomas B.C."/>
            <person name="Singh A."/>
            <person name="Wilkins M.J."/>
            <person name="Karaoz U."/>
            <person name="Brodie E.L."/>
            <person name="Williams K.H."/>
            <person name="Hubbard S.S."/>
            <person name="Banfield J.F."/>
        </authorList>
    </citation>
    <scope>NUCLEOTIDE SEQUENCE [LARGE SCALE GENOMIC DNA]</scope>
</reference>
<keyword evidence="1" id="KW-0472">Membrane</keyword>
<gene>
    <name evidence="2" type="ORF">A3A44_03025</name>
</gene>
<feature type="transmembrane region" description="Helical" evidence="1">
    <location>
        <begin position="37"/>
        <end position="56"/>
    </location>
</feature>